<dbReference type="GO" id="GO:0016787">
    <property type="term" value="F:hydrolase activity"/>
    <property type="evidence" value="ECO:0007669"/>
    <property type="project" value="UniProtKB-KW"/>
</dbReference>
<name>A0A136PKV4_9ACTN</name>
<evidence type="ECO:0000256" key="1">
    <source>
        <dbReference type="ARBA" id="ARBA00001946"/>
    </source>
</evidence>
<dbReference type="Proteomes" id="UP000070620">
    <property type="component" value="Unassembled WGS sequence"/>
</dbReference>
<evidence type="ECO:0000256" key="5">
    <source>
        <dbReference type="ARBA" id="ARBA00022759"/>
    </source>
</evidence>
<comment type="similarity">
    <text evidence="2 9">Belongs to the CRISPR-associated endoribonuclease Cas2 protein family.</text>
</comment>
<dbReference type="HAMAP" id="MF_01471">
    <property type="entry name" value="Cas2"/>
    <property type="match status" value="1"/>
</dbReference>
<dbReference type="GO" id="GO:0004521">
    <property type="term" value="F:RNA endonuclease activity"/>
    <property type="evidence" value="ECO:0007669"/>
    <property type="project" value="InterPro"/>
</dbReference>
<comment type="function">
    <text evidence="9">CRISPR (clustered regularly interspaced short palindromic repeat), is an adaptive immune system that provides protection against mobile genetic elements (viruses, transposable elements and conjugative plasmids). CRISPR clusters contain sequences complementary to antecedent mobile elements and target invading nucleic acids. CRISPR clusters are transcribed and processed into CRISPR RNA (crRNA). Functions as a ssRNA-specific endoribonuclease. Involved in the integration of spacer DNA into the CRISPR cassette.</text>
</comment>
<gene>
    <name evidence="9" type="primary">cas2</name>
    <name evidence="10" type="ORF">AWW66_26570</name>
</gene>
<keyword evidence="7 9" id="KW-0460">Magnesium</keyword>
<dbReference type="EMBL" id="LRQV01000138">
    <property type="protein sequence ID" value="KXK58997.1"/>
    <property type="molecule type" value="Genomic_DNA"/>
</dbReference>
<comment type="cofactor">
    <cofactor evidence="1 9">
        <name>Mg(2+)</name>
        <dbReference type="ChEBI" id="CHEBI:18420"/>
    </cofactor>
</comment>
<reference evidence="10 11" key="1">
    <citation type="submission" date="2016-01" db="EMBL/GenBank/DDBJ databases">
        <title>Whole genome sequence and analysis of Micromonospora rosaria DSM 803, which can produce antibacterial substance rosamicin.</title>
        <authorList>
            <person name="Yang H."/>
            <person name="He X."/>
            <person name="Zhu D."/>
        </authorList>
    </citation>
    <scope>NUCLEOTIDE SEQUENCE [LARGE SCALE GENOMIC DNA]</scope>
    <source>
        <strain evidence="10 11">DSM 803</strain>
    </source>
</reference>
<dbReference type="PANTHER" id="PTHR34405:SF3">
    <property type="entry name" value="CRISPR-ASSOCIATED ENDORIBONUCLEASE CAS2 3"/>
    <property type="match status" value="1"/>
</dbReference>
<dbReference type="PANTHER" id="PTHR34405">
    <property type="entry name" value="CRISPR-ASSOCIATED ENDORIBONUCLEASE CAS2"/>
    <property type="match status" value="1"/>
</dbReference>
<keyword evidence="6 9" id="KW-0378">Hydrolase</keyword>
<organism evidence="10 11">
    <name type="scientific">Micromonospora rosaria</name>
    <dbReference type="NCBI Taxonomy" id="47874"/>
    <lineage>
        <taxon>Bacteria</taxon>
        <taxon>Bacillati</taxon>
        <taxon>Actinomycetota</taxon>
        <taxon>Actinomycetes</taxon>
        <taxon>Micromonosporales</taxon>
        <taxon>Micromonosporaceae</taxon>
        <taxon>Micromonospora</taxon>
    </lineage>
</organism>
<comment type="caution">
    <text evidence="10">The sequence shown here is derived from an EMBL/GenBank/DDBJ whole genome shotgun (WGS) entry which is preliminary data.</text>
</comment>
<proteinExistence type="inferred from homology"/>
<keyword evidence="5 9" id="KW-0255">Endonuclease</keyword>
<dbReference type="InterPro" id="IPR021127">
    <property type="entry name" value="CRISPR_associated_Cas2"/>
</dbReference>
<feature type="binding site" evidence="9">
    <location>
        <position position="13"/>
    </location>
    <ligand>
        <name>Mg(2+)</name>
        <dbReference type="ChEBI" id="CHEBI:18420"/>
        <note>catalytic</note>
    </ligand>
</feature>
<dbReference type="NCBIfam" id="TIGR01573">
    <property type="entry name" value="cas2"/>
    <property type="match status" value="1"/>
</dbReference>
<dbReference type="EC" id="3.1.-.-" evidence="9"/>
<dbReference type="GO" id="GO:0043571">
    <property type="term" value="P:maintenance of CRISPR repeat elements"/>
    <property type="evidence" value="ECO:0007669"/>
    <property type="project" value="UniProtKB-UniRule"/>
</dbReference>
<keyword evidence="4 9" id="KW-0479">Metal-binding</keyword>
<dbReference type="InterPro" id="IPR019199">
    <property type="entry name" value="Virulence_VapD/CRISPR_Cas2"/>
</dbReference>
<dbReference type="SUPFAM" id="SSF143430">
    <property type="entry name" value="TTP0101/SSO1404-like"/>
    <property type="match status" value="1"/>
</dbReference>
<keyword evidence="11" id="KW-1185">Reference proteome</keyword>
<evidence type="ECO:0000256" key="2">
    <source>
        <dbReference type="ARBA" id="ARBA00009959"/>
    </source>
</evidence>
<dbReference type="GO" id="GO:0046872">
    <property type="term" value="F:metal ion binding"/>
    <property type="evidence" value="ECO:0007669"/>
    <property type="project" value="UniProtKB-UniRule"/>
</dbReference>
<dbReference type="GO" id="GO:0051607">
    <property type="term" value="P:defense response to virus"/>
    <property type="evidence" value="ECO:0007669"/>
    <property type="project" value="UniProtKB-UniRule"/>
</dbReference>
<evidence type="ECO:0000256" key="8">
    <source>
        <dbReference type="ARBA" id="ARBA00023118"/>
    </source>
</evidence>
<sequence>MAMSRVCYVVAYDIADDDRRADLAMFLSGYGPRVQLSVFEVELPDADTAVAFRERLRSLIDPNDDQVRLYRLTPQALGQRIIYGRRTIEERVDFWIV</sequence>
<protein>
    <recommendedName>
        <fullName evidence="9">CRISPR-associated endoribonuclease Cas2</fullName>
        <ecNumber evidence="9">3.1.-.-</ecNumber>
    </recommendedName>
</protein>
<dbReference type="Pfam" id="PF09827">
    <property type="entry name" value="CRISPR_Cas2"/>
    <property type="match status" value="1"/>
</dbReference>
<evidence type="ECO:0000256" key="9">
    <source>
        <dbReference type="HAMAP-Rule" id="MF_01471"/>
    </source>
</evidence>
<evidence type="ECO:0000256" key="3">
    <source>
        <dbReference type="ARBA" id="ARBA00022722"/>
    </source>
</evidence>
<evidence type="ECO:0000313" key="11">
    <source>
        <dbReference type="Proteomes" id="UP000070620"/>
    </source>
</evidence>
<dbReference type="AlphaFoldDB" id="A0A136PKV4"/>
<dbReference type="CDD" id="cd09725">
    <property type="entry name" value="Cas2_I_II_III"/>
    <property type="match status" value="1"/>
</dbReference>
<keyword evidence="3 9" id="KW-0540">Nuclease</keyword>
<evidence type="ECO:0000256" key="7">
    <source>
        <dbReference type="ARBA" id="ARBA00022842"/>
    </source>
</evidence>
<comment type="subunit">
    <text evidence="9">Homodimer, forms a heterotetramer with a Cas1 homodimer.</text>
</comment>
<evidence type="ECO:0000256" key="6">
    <source>
        <dbReference type="ARBA" id="ARBA00022801"/>
    </source>
</evidence>
<evidence type="ECO:0000313" key="10">
    <source>
        <dbReference type="EMBL" id="KXK58997.1"/>
    </source>
</evidence>
<evidence type="ECO:0000256" key="4">
    <source>
        <dbReference type="ARBA" id="ARBA00022723"/>
    </source>
</evidence>
<keyword evidence="8 9" id="KW-0051">Antiviral defense</keyword>
<accession>A0A136PKV4</accession>
<dbReference type="Gene3D" id="3.30.70.240">
    <property type="match status" value="1"/>
</dbReference>